<dbReference type="Proteomes" id="UP001265550">
    <property type="component" value="Unassembled WGS sequence"/>
</dbReference>
<dbReference type="RefSeq" id="WP_204735955.1">
    <property type="nucleotide sequence ID" value="NZ_JAVDWE010000039.1"/>
</dbReference>
<accession>A0ABU1VJF9</accession>
<dbReference type="EMBL" id="JAVDWE010000039">
    <property type="protein sequence ID" value="MDR7097622.1"/>
    <property type="molecule type" value="Genomic_DNA"/>
</dbReference>
<keyword evidence="2" id="KW-1185">Reference proteome</keyword>
<sequence length="63" mass="7139">MSTSSHPIVTDFADLLDENLREAWEERAAVMQFEAGIPRDLAEALALLLVIRQYPTEVINRLV</sequence>
<comment type="caution">
    <text evidence="1">The sequence shown here is derived from an EMBL/GenBank/DDBJ whole genome shotgun (WGS) entry which is preliminary data.</text>
</comment>
<gene>
    <name evidence="1" type="ORF">J2X09_005398</name>
</gene>
<evidence type="ECO:0000313" key="1">
    <source>
        <dbReference type="EMBL" id="MDR7097622.1"/>
    </source>
</evidence>
<protein>
    <submittedName>
        <fullName evidence="1">Uncharacterized protein</fullName>
    </submittedName>
</protein>
<reference evidence="1 2" key="1">
    <citation type="submission" date="2023-07" db="EMBL/GenBank/DDBJ databases">
        <title>Sorghum-associated microbial communities from plants grown in Nebraska, USA.</title>
        <authorList>
            <person name="Schachtman D."/>
        </authorList>
    </citation>
    <scope>NUCLEOTIDE SEQUENCE [LARGE SCALE GENOMIC DNA]</scope>
    <source>
        <strain evidence="1 2">BE240</strain>
    </source>
</reference>
<evidence type="ECO:0000313" key="2">
    <source>
        <dbReference type="Proteomes" id="UP001265550"/>
    </source>
</evidence>
<name>A0ABU1VJF9_9BURK</name>
<organism evidence="1 2">
    <name type="scientific">Hydrogenophaga laconesensis</name>
    <dbReference type="NCBI Taxonomy" id="1805971"/>
    <lineage>
        <taxon>Bacteria</taxon>
        <taxon>Pseudomonadati</taxon>
        <taxon>Pseudomonadota</taxon>
        <taxon>Betaproteobacteria</taxon>
        <taxon>Burkholderiales</taxon>
        <taxon>Comamonadaceae</taxon>
        <taxon>Hydrogenophaga</taxon>
    </lineage>
</organism>
<proteinExistence type="predicted"/>